<keyword evidence="3" id="KW-0633">Potassium transport</keyword>
<keyword evidence="4 9" id="KW-0812">Transmembrane</keyword>
<evidence type="ECO:0008006" key="14">
    <source>
        <dbReference type="Google" id="ProtNLM"/>
    </source>
</evidence>
<evidence type="ECO:0000313" key="12">
    <source>
        <dbReference type="EMBL" id="PPR03507.1"/>
    </source>
</evidence>
<feature type="transmembrane region" description="Helical" evidence="9">
    <location>
        <begin position="136"/>
        <end position="155"/>
    </location>
</feature>
<evidence type="ECO:0000256" key="3">
    <source>
        <dbReference type="ARBA" id="ARBA00022538"/>
    </source>
</evidence>
<feature type="transmembrane region" description="Helical" evidence="9">
    <location>
        <begin position="205"/>
        <end position="231"/>
    </location>
</feature>
<sequence>MEATLKYKRRALEVTGLSLFTLSFQTLGIIYSDIGTSPLYTLNGIWPPSGPIPSKEDVIGGVSAIVWALTLLPLLKYVIFTLFFGTKEGEGGSFALYQGLYPREELDFDADRTLTGDSSLHKYSLKERSIKERLRWPLLILALFGTSLTMADGMLTPAVSVTSAVSGIGVAKPGVTNKITGISIAFLFALFFVQQFGTAGLAFTFAPIAFIWFLTLAGTGIYNITFFPGIFRAFDPSRAILLFVRTKNYDLLAGVLLAITGCEAVFANLGQFNVASIRLCFMGFVYPSLVLAYLGQGARLIHDPEHVLPQIFYNTIPGEVGGHLYWFVFVFAVAATLVASQAMITATFSLVQQIINSKAFFPLRMLHTSDKVQGQVYIPGVNWTLMIATIILVAVFKNLTNLGLAYGFAVSTVLMVTTILISFQIRYVKKLPIILGVLFFLFFGFLDGLFWGAAIKKVPHGAWVPLMIGIILLLAMMLWVWAKSLEDAFDGKNRMNLRHFIYQEKGNTSEKDEEEDISDGTDDTGNQAFYFLTHSNGLQKGRIQSAAMDDRKELQRIPTCAIFHKIASGKGVPHTFVGFIRQWPALPRIVIFLSVSLVSIPHVPVDERYVVTKVRTIDGFYGATYYIGFRDDFDVKSTDLIEKICTIEGQINPRIPESQIREIRALAQHTTHIAPHYHVVSKPMKGGYIALVANYFRSLLIEAVYRRIATMFPETANWLTSADEIIHVGINAEI</sequence>
<keyword evidence="7" id="KW-0406">Ion transport</keyword>
<dbReference type="GO" id="GO:0015079">
    <property type="term" value="F:potassium ion transmembrane transporter activity"/>
    <property type="evidence" value="ECO:0007669"/>
    <property type="project" value="InterPro"/>
</dbReference>
<evidence type="ECO:0000256" key="8">
    <source>
        <dbReference type="ARBA" id="ARBA00023136"/>
    </source>
</evidence>
<feature type="domain" description="K+ potassium transporter integral membrane" evidence="10">
    <location>
        <begin position="23"/>
        <end position="501"/>
    </location>
</feature>
<evidence type="ECO:0000256" key="7">
    <source>
        <dbReference type="ARBA" id="ARBA00023065"/>
    </source>
</evidence>
<dbReference type="GO" id="GO:0016020">
    <property type="term" value="C:membrane"/>
    <property type="evidence" value="ECO:0007669"/>
    <property type="project" value="UniProtKB-SubCell"/>
</dbReference>
<feature type="transmembrane region" description="Helical" evidence="9">
    <location>
        <begin position="12"/>
        <end position="31"/>
    </location>
</feature>
<keyword evidence="5" id="KW-0630">Potassium</keyword>
<evidence type="ECO:0000259" key="11">
    <source>
        <dbReference type="Pfam" id="PF22776"/>
    </source>
</evidence>
<evidence type="ECO:0000256" key="6">
    <source>
        <dbReference type="ARBA" id="ARBA00022989"/>
    </source>
</evidence>
<dbReference type="EMBL" id="NHTK01001059">
    <property type="protein sequence ID" value="PPR03507.1"/>
    <property type="molecule type" value="Genomic_DNA"/>
</dbReference>
<keyword evidence="13" id="KW-1185">Reference proteome</keyword>
<feature type="transmembrane region" description="Helical" evidence="9">
    <location>
        <begin position="433"/>
        <end position="455"/>
    </location>
</feature>
<dbReference type="InterPro" id="IPR003855">
    <property type="entry name" value="K+_transporter"/>
</dbReference>
<evidence type="ECO:0000256" key="9">
    <source>
        <dbReference type="SAM" id="Phobius"/>
    </source>
</evidence>
<dbReference type="Proteomes" id="UP000284842">
    <property type="component" value="Unassembled WGS sequence"/>
</dbReference>
<feature type="transmembrane region" description="Helical" evidence="9">
    <location>
        <begin position="376"/>
        <end position="396"/>
    </location>
</feature>
<feature type="transmembrane region" description="Helical" evidence="9">
    <location>
        <begin position="402"/>
        <end position="421"/>
    </location>
</feature>
<feature type="domain" description="K+ potassium transporter C-terminal" evidence="11">
    <location>
        <begin position="558"/>
        <end position="734"/>
    </location>
</feature>
<evidence type="ECO:0000256" key="5">
    <source>
        <dbReference type="ARBA" id="ARBA00022958"/>
    </source>
</evidence>
<comment type="subcellular location">
    <subcellularLocation>
        <location evidence="1">Membrane</location>
        <topology evidence="1">Multi-pass membrane protein</topology>
    </subcellularLocation>
</comment>
<feature type="transmembrane region" description="Helical" evidence="9">
    <location>
        <begin position="175"/>
        <end position="193"/>
    </location>
</feature>
<proteinExistence type="predicted"/>
<feature type="transmembrane region" description="Helical" evidence="9">
    <location>
        <begin position="461"/>
        <end position="482"/>
    </location>
</feature>
<organism evidence="12 13">
    <name type="scientific">Panaeolus cyanescens</name>
    <dbReference type="NCBI Taxonomy" id="181874"/>
    <lineage>
        <taxon>Eukaryota</taxon>
        <taxon>Fungi</taxon>
        <taxon>Dikarya</taxon>
        <taxon>Basidiomycota</taxon>
        <taxon>Agaricomycotina</taxon>
        <taxon>Agaricomycetes</taxon>
        <taxon>Agaricomycetidae</taxon>
        <taxon>Agaricales</taxon>
        <taxon>Agaricineae</taxon>
        <taxon>Galeropsidaceae</taxon>
        <taxon>Panaeolus</taxon>
    </lineage>
</organism>
<evidence type="ECO:0000256" key="2">
    <source>
        <dbReference type="ARBA" id="ARBA00022448"/>
    </source>
</evidence>
<reference evidence="12 13" key="1">
    <citation type="journal article" date="2018" name="Evol. Lett.">
        <title>Horizontal gene cluster transfer increased hallucinogenic mushroom diversity.</title>
        <authorList>
            <person name="Reynolds H.T."/>
            <person name="Vijayakumar V."/>
            <person name="Gluck-Thaler E."/>
            <person name="Korotkin H.B."/>
            <person name="Matheny P.B."/>
            <person name="Slot J.C."/>
        </authorList>
    </citation>
    <scope>NUCLEOTIDE SEQUENCE [LARGE SCALE GENOMIC DNA]</scope>
    <source>
        <strain evidence="12 13">2629</strain>
    </source>
</reference>
<dbReference type="PANTHER" id="PTHR30540">
    <property type="entry name" value="OSMOTIC STRESS POTASSIUM TRANSPORTER"/>
    <property type="match status" value="1"/>
</dbReference>
<feature type="transmembrane region" description="Helical" evidence="9">
    <location>
        <begin position="58"/>
        <end position="84"/>
    </location>
</feature>
<comment type="caution">
    <text evidence="12">The sequence shown here is derived from an EMBL/GenBank/DDBJ whole genome shotgun (WGS) entry which is preliminary data.</text>
</comment>
<gene>
    <name evidence="12" type="ORF">CVT24_006995</name>
</gene>
<keyword evidence="8 9" id="KW-0472">Membrane</keyword>
<dbReference type="Pfam" id="PF22776">
    <property type="entry name" value="K_trans_C"/>
    <property type="match status" value="1"/>
</dbReference>
<dbReference type="Pfam" id="PF02705">
    <property type="entry name" value="K_trans"/>
    <property type="match status" value="1"/>
</dbReference>
<protein>
    <recommendedName>
        <fullName evidence="14">Potassium transporter</fullName>
    </recommendedName>
</protein>
<feature type="transmembrane region" description="Helical" evidence="9">
    <location>
        <begin position="324"/>
        <end position="355"/>
    </location>
</feature>
<evidence type="ECO:0000259" key="10">
    <source>
        <dbReference type="Pfam" id="PF02705"/>
    </source>
</evidence>
<accession>A0A409YKC8</accession>
<evidence type="ECO:0000313" key="13">
    <source>
        <dbReference type="Proteomes" id="UP000284842"/>
    </source>
</evidence>
<dbReference type="InterPro" id="IPR053951">
    <property type="entry name" value="K_trans_N"/>
</dbReference>
<feature type="transmembrane region" description="Helical" evidence="9">
    <location>
        <begin position="276"/>
        <end position="295"/>
    </location>
</feature>
<dbReference type="OrthoDB" id="504708at2759"/>
<evidence type="ECO:0000256" key="4">
    <source>
        <dbReference type="ARBA" id="ARBA00022692"/>
    </source>
</evidence>
<feature type="transmembrane region" description="Helical" evidence="9">
    <location>
        <begin position="251"/>
        <end position="269"/>
    </location>
</feature>
<evidence type="ECO:0000256" key="1">
    <source>
        <dbReference type="ARBA" id="ARBA00004141"/>
    </source>
</evidence>
<name>A0A409YKC8_9AGAR</name>
<dbReference type="InParanoid" id="A0A409YKC8"/>
<dbReference type="PANTHER" id="PTHR30540:SF83">
    <property type="entry name" value="K+ POTASSIUM TRANSPORTER"/>
    <property type="match status" value="1"/>
</dbReference>
<keyword evidence="6 9" id="KW-1133">Transmembrane helix</keyword>
<dbReference type="InterPro" id="IPR053952">
    <property type="entry name" value="K_trans_C"/>
</dbReference>
<dbReference type="STRING" id="181874.A0A409YKC8"/>
<dbReference type="NCBIfam" id="TIGR00794">
    <property type="entry name" value="kup"/>
    <property type="match status" value="1"/>
</dbReference>
<keyword evidence="2" id="KW-0813">Transport</keyword>
<dbReference type="AlphaFoldDB" id="A0A409YKC8"/>